<evidence type="ECO:0000313" key="4">
    <source>
        <dbReference type="Proteomes" id="UP001164472"/>
    </source>
</evidence>
<feature type="transmembrane region" description="Helical" evidence="2">
    <location>
        <begin position="28"/>
        <end position="48"/>
    </location>
</feature>
<protein>
    <submittedName>
        <fullName evidence="3">Efflux RND transporter periplasmic adaptor subunit</fullName>
    </submittedName>
</protein>
<dbReference type="PANTHER" id="PTHR30386">
    <property type="entry name" value="MEMBRANE FUSION SUBUNIT OF EMRAB-TOLC MULTIDRUG EFFLUX PUMP"/>
    <property type="match status" value="1"/>
</dbReference>
<dbReference type="Gene3D" id="1.10.287.470">
    <property type="entry name" value="Helix hairpin bin"/>
    <property type="match status" value="1"/>
</dbReference>
<dbReference type="RefSeq" id="WP_251812959.1">
    <property type="nucleotide sequence ID" value="NZ_CP101527.1"/>
</dbReference>
<name>A0A9E8HQ13_9ALTE</name>
<dbReference type="InterPro" id="IPR050739">
    <property type="entry name" value="MFP"/>
</dbReference>
<dbReference type="Gene3D" id="2.40.30.170">
    <property type="match status" value="1"/>
</dbReference>
<dbReference type="EMBL" id="CP101527">
    <property type="protein sequence ID" value="UZW74426.1"/>
    <property type="molecule type" value="Genomic_DNA"/>
</dbReference>
<organism evidence="3 4">
    <name type="scientific">Alkalimarinus sediminis</name>
    <dbReference type="NCBI Taxonomy" id="1632866"/>
    <lineage>
        <taxon>Bacteria</taxon>
        <taxon>Pseudomonadati</taxon>
        <taxon>Pseudomonadota</taxon>
        <taxon>Gammaproteobacteria</taxon>
        <taxon>Alteromonadales</taxon>
        <taxon>Alteromonadaceae</taxon>
        <taxon>Alkalimarinus</taxon>
    </lineage>
</organism>
<keyword evidence="2" id="KW-1133">Transmembrane helix</keyword>
<dbReference type="Gene3D" id="2.40.50.100">
    <property type="match status" value="1"/>
</dbReference>
<evidence type="ECO:0000256" key="1">
    <source>
        <dbReference type="SAM" id="Coils"/>
    </source>
</evidence>
<evidence type="ECO:0000313" key="3">
    <source>
        <dbReference type="EMBL" id="UZW74426.1"/>
    </source>
</evidence>
<keyword evidence="4" id="KW-1185">Reference proteome</keyword>
<keyword evidence="2" id="KW-0472">Membrane</keyword>
<dbReference type="KEGG" id="asem:NNL22_15585"/>
<dbReference type="Proteomes" id="UP001164472">
    <property type="component" value="Chromosome"/>
</dbReference>
<keyword evidence="1" id="KW-0175">Coiled coil</keyword>
<dbReference type="SUPFAM" id="SSF111369">
    <property type="entry name" value="HlyD-like secretion proteins"/>
    <property type="match status" value="1"/>
</dbReference>
<gene>
    <name evidence="3" type="ORF">NNL22_15585</name>
</gene>
<dbReference type="PANTHER" id="PTHR30386:SF18">
    <property type="entry name" value="INNER MEMBRANE PROTEIN YIAV-RELATED"/>
    <property type="match status" value="1"/>
</dbReference>
<dbReference type="AlphaFoldDB" id="A0A9E8HQ13"/>
<sequence length="344" mass="38402">MELLVTIAYFCFVWLVFFKFKWLRFSLLWKFVVFGLYVSAVLSEVVLLGQTTPYSKELVVERYVIPITPEFGGLVSAVHAQANMPIKKGDPIFSMDSQTWQDQRNQAQAALDTAKNQRKSLEAKLAEANLKLDEAKKLVAKQVMAARELPLRHDAVDDVIAQIAALDSSLTGLQAEFDEANHNLEHATVLAPEDGYLVDFVLRPGAFVRLKQHVASFVSTEETYLLAAIDQRAAQWVRSGDKVHFALSMYPGRIFNAEVDQLIQATGAAQLQLSSRLPNEKSLKPSEVFFVKLKPVGDFSETPLVFGASGLAAIFTGKSIDLVQVIRMIEIQSESILNYLYNPF</sequence>
<reference evidence="3" key="1">
    <citation type="submission" date="2022-07" db="EMBL/GenBank/DDBJ databases">
        <title>Alkalimarinus sp. nov., isolated from gut of a Alitta virens.</title>
        <authorList>
            <person name="Yang A.I."/>
            <person name="Shin N.-R."/>
        </authorList>
    </citation>
    <scope>NUCLEOTIDE SEQUENCE</scope>
    <source>
        <strain evidence="3">FA028</strain>
    </source>
</reference>
<accession>A0A9E8HQ13</accession>
<keyword evidence="2" id="KW-0812">Transmembrane</keyword>
<proteinExistence type="predicted"/>
<feature type="coiled-coil region" evidence="1">
    <location>
        <begin position="97"/>
        <end position="138"/>
    </location>
</feature>
<evidence type="ECO:0000256" key="2">
    <source>
        <dbReference type="SAM" id="Phobius"/>
    </source>
</evidence>